<name>A0A2N5W1I2_9BASI</name>
<gene>
    <name evidence="1" type="ORF">PCANC_03900</name>
</gene>
<evidence type="ECO:0000313" key="2">
    <source>
        <dbReference type="Proteomes" id="UP000235388"/>
    </source>
</evidence>
<keyword evidence="2" id="KW-1185">Reference proteome</keyword>
<accession>A0A2N5W1I2</accession>
<evidence type="ECO:0000313" key="1">
    <source>
        <dbReference type="EMBL" id="PLW56075.1"/>
    </source>
</evidence>
<protein>
    <submittedName>
        <fullName evidence="1">Uncharacterized protein</fullName>
    </submittedName>
</protein>
<organism evidence="1 2">
    <name type="scientific">Puccinia coronata f. sp. avenae</name>
    <dbReference type="NCBI Taxonomy" id="200324"/>
    <lineage>
        <taxon>Eukaryota</taxon>
        <taxon>Fungi</taxon>
        <taxon>Dikarya</taxon>
        <taxon>Basidiomycota</taxon>
        <taxon>Pucciniomycotina</taxon>
        <taxon>Pucciniomycetes</taxon>
        <taxon>Pucciniales</taxon>
        <taxon>Pucciniaceae</taxon>
        <taxon>Puccinia</taxon>
    </lineage>
</organism>
<reference evidence="1 2" key="1">
    <citation type="submission" date="2017-11" db="EMBL/GenBank/DDBJ databases">
        <title>De novo assembly and phasing of dikaryotic genomes from two isolates of Puccinia coronata f. sp. avenae, the causal agent of oat crown rust.</title>
        <authorList>
            <person name="Miller M.E."/>
            <person name="Zhang Y."/>
            <person name="Omidvar V."/>
            <person name="Sperschneider J."/>
            <person name="Schwessinger B."/>
            <person name="Raley C."/>
            <person name="Palmer J.M."/>
            <person name="Garnica D."/>
            <person name="Upadhyaya N."/>
            <person name="Rathjen J."/>
            <person name="Taylor J.M."/>
            <person name="Park R.F."/>
            <person name="Dodds P.N."/>
            <person name="Hirsch C.D."/>
            <person name="Kianian S.F."/>
            <person name="Figueroa M."/>
        </authorList>
    </citation>
    <scope>NUCLEOTIDE SEQUENCE [LARGE SCALE GENOMIC DNA]</scope>
    <source>
        <strain evidence="1">12NC29</strain>
    </source>
</reference>
<dbReference type="AlphaFoldDB" id="A0A2N5W1I2"/>
<comment type="caution">
    <text evidence="1">The sequence shown here is derived from an EMBL/GenBank/DDBJ whole genome shotgun (WGS) entry which is preliminary data.</text>
</comment>
<proteinExistence type="predicted"/>
<sequence>MGLTLSCPPSFWTVPWQLGKLSSLEHVESWSSVLWPNRITSGAGLNLHLCRTIQVRDQGQLLEPSHRHCVPIAMHLPSYIFWLLVPLVVFADLPRQHLPPRVLPRKPLPPMDDMGVRHQFPCTTRPSSTRGRNLVISLTAPCGVNGCSTMVEGRFFFSECPTCRKQSEVRDSSRLCATHGNPGTTSAPPS</sequence>
<dbReference type="Proteomes" id="UP000235388">
    <property type="component" value="Unassembled WGS sequence"/>
</dbReference>
<dbReference type="EMBL" id="PGCJ01000025">
    <property type="protein sequence ID" value="PLW56075.1"/>
    <property type="molecule type" value="Genomic_DNA"/>
</dbReference>